<keyword evidence="4" id="KW-1185">Reference proteome</keyword>
<feature type="transmembrane region" description="Helical" evidence="2">
    <location>
        <begin position="78"/>
        <end position="97"/>
    </location>
</feature>
<dbReference type="Proteomes" id="UP000077245">
    <property type="component" value="Unassembled WGS sequence"/>
</dbReference>
<feature type="transmembrane region" description="Helical" evidence="2">
    <location>
        <begin position="182"/>
        <end position="201"/>
    </location>
</feature>
<feature type="transmembrane region" description="Helical" evidence="2">
    <location>
        <begin position="12"/>
        <end position="32"/>
    </location>
</feature>
<feature type="coiled-coil region" evidence="1">
    <location>
        <begin position="105"/>
        <end position="136"/>
    </location>
</feature>
<keyword evidence="1" id="KW-0175">Coiled coil</keyword>
<comment type="caution">
    <text evidence="3">The sequence shown here is derived from an EMBL/GenBank/DDBJ whole genome shotgun (WGS) entry which is preliminary data.</text>
</comment>
<name>A0A166AW41_9EURY</name>
<dbReference type="InterPro" id="IPR002749">
    <property type="entry name" value="DUF63"/>
</dbReference>
<feature type="transmembrane region" description="Helical" evidence="2">
    <location>
        <begin position="282"/>
        <end position="306"/>
    </location>
</feature>
<dbReference type="AlphaFoldDB" id="A0A166AW41"/>
<evidence type="ECO:0000256" key="1">
    <source>
        <dbReference type="SAM" id="Coils"/>
    </source>
</evidence>
<proteinExistence type="predicted"/>
<gene>
    <name evidence="3" type="ORF">MBCUR_10320</name>
</gene>
<organism evidence="3 4">
    <name type="scientific">Methanobrevibacter curvatus</name>
    <dbReference type="NCBI Taxonomy" id="49547"/>
    <lineage>
        <taxon>Archaea</taxon>
        <taxon>Methanobacteriati</taxon>
        <taxon>Methanobacteriota</taxon>
        <taxon>Methanomada group</taxon>
        <taxon>Methanobacteria</taxon>
        <taxon>Methanobacteriales</taxon>
        <taxon>Methanobacteriaceae</taxon>
        <taxon>Methanobrevibacter</taxon>
    </lineage>
</organism>
<evidence type="ECO:0000256" key="2">
    <source>
        <dbReference type="SAM" id="Phobius"/>
    </source>
</evidence>
<accession>A0A166AW41</accession>
<dbReference type="EMBL" id="LWMV01000166">
    <property type="protein sequence ID" value="KZX12542.1"/>
    <property type="molecule type" value="Genomic_DNA"/>
</dbReference>
<dbReference type="PATRIC" id="fig|49547.3.peg.1101"/>
<dbReference type="PANTHER" id="PTHR40700">
    <property type="entry name" value="HYPOTHETICAL MEMBRANE PROTEIN, CONSERVED, DUF63 FAMILY"/>
    <property type="match status" value="1"/>
</dbReference>
<dbReference type="Pfam" id="PF01889">
    <property type="entry name" value="DUF63"/>
    <property type="match status" value="2"/>
</dbReference>
<protein>
    <recommendedName>
        <fullName evidence="5">DUF63 family protein</fullName>
    </recommendedName>
</protein>
<keyword evidence="2" id="KW-0812">Transmembrane</keyword>
<sequence>MDFFEKYFFSGYNIFNTLVYGILLIIAIFILIQFFKKIDKRPEKLIVAVIPFILMGSITRALVDNGIFEYSWFLITPGIYYIIGGLTIISLLLGLLIEKKIFNKINKTNKEIIETNNIKKNIKKNLKNNLENKLKNNIKKSFKTKIRKNIKNKIDYRLIIFSLGLLGLIYVSINIHQLNFKVIVEVLLIWLILTGIFYILGKKIKIYRDKYNLSIISAHLLDATTTFIAVDFYGYIEQHVLPNLIYSEFSTATSIYPLKIIVISLAIYSIDKYIDDKTIKGLLKLAIFILGLAPAIRNLFTMAIGIQ</sequence>
<keyword evidence="2" id="KW-1133">Transmembrane helix</keyword>
<feature type="transmembrane region" description="Helical" evidence="2">
    <location>
        <begin position="156"/>
        <end position="176"/>
    </location>
</feature>
<feature type="transmembrane region" description="Helical" evidence="2">
    <location>
        <begin position="254"/>
        <end position="270"/>
    </location>
</feature>
<evidence type="ECO:0000313" key="3">
    <source>
        <dbReference type="EMBL" id="KZX12542.1"/>
    </source>
</evidence>
<evidence type="ECO:0008006" key="5">
    <source>
        <dbReference type="Google" id="ProtNLM"/>
    </source>
</evidence>
<feature type="transmembrane region" description="Helical" evidence="2">
    <location>
        <begin position="213"/>
        <end position="234"/>
    </location>
</feature>
<evidence type="ECO:0000313" key="4">
    <source>
        <dbReference type="Proteomes" id="UP000077245"/>
    </source>
</evidence>
<feature type="transmembrane region" description="Helical" evidence="2">
    <location>
        <begin position="44"/>
        <end position="63"/>
    </location>
</feature>
<keyword evidence="2" id="KW-0472">Membrane</keyword>
<reference evidence="3 4" key="1">
    <citation type="submission" date="2016-04" db="EMBL/GenBank/DDBJ databases">
        <title>Genome sequence of Methanobrevibacter curvatus DSM 11111.</title>
        <authorList>
            <person name="Poehlein A."/>
            <person name="Seedorf H."/>
            <person name="Daniel R."/>
        </authorList>
    </citation>
    <scope>NUCLEOTIDE SEQUENCE [LARGE SCALE GENOMIC DNA]</scope>
    <source>
        <strain evidence="3 4">DSM 11111</strain>
    </source>
</reference>
<dbReference type="STRING" id="49547.MBCUR_10320"/>
<dbReference type="PANTHER" id="PTHR40700:SF1">
    <property type="entry name" value="DUF63 DOMAIN-CONTAINING PROTEIN"/>
    <property type="match status" value="1"/>
</dbReference>